<dbReference type="Proteomes" id="UP000253318">
    <property type="component" value="Unassembled WGS sequence"/>
</dbReference>
<dbReference type="OrthoDB" id="24355at2"/>
<name>A0A368T011_9ACTN</name>
<keyword evidence="2" id="KW-1185">Reference proteome</keyword>
<evidence type="ECO:0000313" key="1">
    <source>
        <dbReference type="EMBL" id="RCV52029.1"/>
    </source>
</evidence>
<reference evidence="1 2" key="1">
    <citation type="submission" date="2018-04" db="EMBL/GenBank/DDBJ databases">
        <title>Novel actinobacteria from marine sediment.</title>
        <authorList>
            <person name="Ng Z.Y."/>
            <person name="Tan G.Y.A."/>
        </authorList>
    </citation>
    <scope>NUCLEOTIDE SEQUENCE [LARGE SCALE GENOMIC DNA]</scope>
    <source>
        <strain evidence="1 2">TPS81</strain>
    </source>
</reference>
<organism evidence="1 2">
    <name type="scientific">Marinitenerispora sediminis</name>
    <dbReference type="NCBI Taxonomy" id="1931232"/>
    <lineage>
        <taxon>Bacteria</taxon>
        <taxon>Bacillati</taxon>
        <taxon>Actinomycetota</taxon>
        <taxon>Actinomycetes</taxon>
        <taxon>Streptosporangiales</taxon>
        <taxon>Nocardiopsidaceae</taxon>
        <taxon>Marinitenerispora</taxon>
    </lineage>
</organism>
<dbReference type="Gene3D" id="3.50.50.60">
    <property type="entry name" value="FAD/NAD(P)-binding domain"/>
    <property type="match status" value="1"/>
</dbReference>
<dbReference type="Pfam" id="PF05834">
    <property type="entry name" value="Lycopene_cycl"/>
    <property type="match status" value="1"/>
</dbReference>
<dbReference type="RefSeq" id="WP_114398538.1">
    <property type="nucleotide sequence ID" value="NZ_QEIM01000078.1"/>
</dbReference>
<dbReference type="AlphaFoldDB" id="A0A368T011"/>
<dbReference type="InterPro" id="IPR036188">
    <property type="entry name" value="FAD/NAD-bd_sf"/>
</dbReference>
<gene>
    <name evidence="1" type="ORF">DEF24_22525</name>
</gene>
<dbReference type="SUPFAM" id="SSF51905">
    <property type="entry name" value="FAD/NAD(P)-binding domain"/>
    <property type="match status" value="1"/>
</dbReference>
<proteinExistence type="predicted"/>
<comment type="caution">
    <text evidence="1">The sequence shown here is derived from an EMBL/GenBank/DDBJ whole genome shotgun (WGS) entry which is preliminary data.</text>
</comment>
<protein>
    <submittedName>
        <fullName evidence="1">Lycopene cyclase</fullName>
    </submittedName>
</protein>
<evidence type="ECO:0000313" key="2">
    <source>
        <dbReference type="Proteomes" id="UP000253318"/>
    </source>
</evidence>
<dbReference type="EMBL" id="QEIN01000233">
    <property type="protein sequence ID" value="RCV52029.1"/>
    <property type="molecule type" value="Genomic_DNA"/>
</dbReference>
<accession>A0A368T011</accession>
<sequence>MREVDVAVVGAGAAGLSLTHRLAAANAASGHPLTIALLEPPPGPGTPPERTWCFWERGPGPWDPIVAARWEHLEVVEPDGTRHRASAEPLTYKMLRSRDVDRHVRGALREREQLTATVTAIEDGPERAVLRMRDPAGAESELAARWVFDSRPLARAPADATALLQHFRGWFVRTSGDAFTPDTACLMDLRTPQPRRGVSFGYLLPLSAREALVEYTEFTRAALDDAGYTAALRDYTGRCLDLGPFTVTAVEQGAIPMTDGRWHTRAGRRVFRIGTSGGATRPATGYTFSGIQRQATAITTALHHGRTPVPPVPHRPRHLAMDAVLLRALDTGRLDGADFFARLFRRNGLPGVLDFLDGRSGLTRELALGATTPVGPMALTTLEHAWRRGLRRRRG</sequence>